<dbReference type="EMBL" id="AZGY01000003">
    <property type="protein sequence ID" value="KZZ99465.1"/>
    <property type="molecule type" value="Genomic_DNA"/>
</dbReference>
<keyword evidence="3" id="KW-1185">Reference proteome</keyword>
<evidence type="ECO:0000313" key="3">
    <source>
        <dbReference type="Proteomes" id="UP000078544"/>
    </source>
</evidence>
<dbReference type="AlphaFoldDB" id="A0A168F4G5"/>
<dbReference type="Proteomes" id="UP000078544">
    <property type="component" value="Unassembled WGS sequence"/>
</dbReference>
<evidence type="ECO:0000256" key="1">
    <source>
        <dbReference type="SAM" id="MobiDB-lite"/>
    </source>
</evidence>
<reference evidence="2 3" key="1">
    <citation type="journal article" date="2016" name="Genome Biol. Evol.">
        <title>Divergent and convergent evolution of fungal pathogenicity.</title>
        <authorList>
            <person name="Shang Y."/>
            <person name="Xiao G."/>
            <person name="Zheng P."/>
            <person name="Cen K."/>
            <person name="Zhan S."/>
            <person name="Wang C."/>
        </authorList>
    </citation>
    <scope>NUCLEOTIDE SEQUENCE [LARGE SCALE GENOMIC DNA]</scope>
    <source>
        <strain evidence="2 3">RCEF 2490</strain>
    </source>
</reference>
<accession>A0A168F4G5</accession>
<organism evidence="2 3">
    <name type="scientific">Moelleriella libera RCEF 2490</name>
    <dbReference type="NCBI Taxonomy" id="1081109"/>
    <lineage>
        <taxon>Eukaryota</taxon>
        <taxon>Fungi</taxon>
        <taxon>Dikarya</taxon>
        <taxon>Ascomycota</taxon>
        <taxon>Pezizomycotina</taxon>
        <taxon>Sordariomycetes</taxon>
        <taxon>Hypocreomycetidae</taxon>
        <taxon>Hypocreales</taxon>
        <taxon>Clavicipitaceae</taxon>
        <taxon>Moelleriella</taxon>
    </lineage>
</organism>
<dbReference type="OrthoDB" id="5375886at2759"/>
<comment type="caution">
    <text evidence="2">The sequence shown here is derived from an EMBL/GenBank/DDBJ whole genome shotgun (WGS) entry which is preliminary data.</text>
</comment>
<name>A0A168F4G5_9HYPO</name>
<feature type="region of interest" description="Disordered" evidence="1">
    <location>
        <begin position="1"/>
        <end position="76"/>
    </location>
</feature>
<sequence length="76" mass="7853">MAAEGHQSPPPERQTGKQLHDPPASGFGTTEVGQKGETVKNEVEGLDSNPPGPVDGALDDKFKKGEGNSVGADVQK</sequence>
<evidence type="ECO:0000313" key="2">
    <source>
        <dbReference type="EMBL" id="KZZ99465.1"/>
    </source>
</evidence>
<protein>
    <submittedName>
        <fullName evidence="2">Uncharacterized protein</fullName>
    </submittedName>
</protein>
<proteinExistence type="predicted"/>
<gene>
    <name evidence="2" type="ORF">AAL_02037</name>
</gene>